<evidence type="ECO:0000256" key="1">
    <source>
        <dbReference type="SAM" id="Phobius"/>
    </source>
</evidence>
<keyword evidence="1" id="KW-0472">Membrane</keyword>
<protein>
    <recommendedName>
        <fullName evidence="2">FecR protein domain-containing protein</fullName>
    </recommendedName>
</protein>
<accession>A0A1F6CLP9</accession>
<dbReference type="AlphaFoldDB" id="A0A1F6CLP9"/>
<evidence type="ECO:0000313" key="4">
    <source>
        <dbReference type="Proteomes" id="UP000178606"/>
    </source>
</evidence>
<reference evidence="3 4" key="1">
    <citation type="journal article" date="2016" name="Nat. Commun.">
        <title>Thousands of microbial genomes shed light on interconnected biogeochemical processes in an aquifer system.</title>
        <authorList>
            <person name="Anantharaman K."/>
            <person name="Brown C.T."/>
            <person name="Hug L.A."/>
            <person name="Sharon I."/>
            <person name="Castelle C.J."/>
            <person name="Probst A.J."/>
            <person name="Thomas B.C."/>
            <person name="Singh A."/>
            <person name="Wilkins M.J."/>
            <person name="Karaoz U."/>
            <person name="Brodie E.L."/>
            <person name="Williams K.H."/>
            <person name="Hubbard S.S."/>
            <person name="Banfield J.F."/>
        </authorList>
    </citation>
    <scope>NUCLEOTIDE SEQUENCE [LARGE SCALE GENOMIC DNA]</scope>
    <source>
        <strain evidence="4">RIFCSPLOWO2_12_FULL_64_10</strain>
    </source>
</reference>
<dbReference type="EMBL" id="MFKF01000224">
    <property type="protein sequence ID" value="OGG49762.1"/>
    <property type="molecule type" value="Genomic_DNA"/>
</dbReference>
<gene>
    <name evidence="3" type="ORF">A3F84_16805</name>
</gene>
<dbReference type="Pfam" id="PF04773">
    <property type="entry name" value="FecR"/>
    <property type="match status" value="1"/>
</dbReference>
<proteinExistence type="predicted"/>
<feature type="transmembrane region" description="Helical" evidence="1">
    <location>
        <begin position="25"/>
        <end position="45"/>
    </location>
</feature>
<sequence length="413" mass="44117">MSAMVSAPHDLVKGPPRSEQAMERATWLVLVLALVAFLGVAAVVVGRSVDLLSHVEAASTVEGISGVVLARQADLPAQGSITAGAQLFQGDQLQVSFGSTARLRVFDGSFVDLLPGTRLRIDRARAARLFGWQSEAQLGIETGAAQITVAPASPDARVFELVTPAGVARLDAGQYTVRISGDATRISVWAGKVTMLADKQVVDVPPGKKIILQGDGKFALVDVLENVLVNGRFADRLFAAPGSAGWTFFEDPAKPDVAGDVRVEVPREAGAPGVAVRFTRQSASQTHNETGIQQVLTRDVSGARQVILDGWLKIDDASLSGGGYLGSEYPVMIRVKYVTLRGGEQVWTQGFYYANPEGRPAGFGDPKPQRQWVFFEKNLVELLPGALTIEEIQVFAAGHTFDSSVADLRLLVD</sequence>
<feature type="domain" description="FecR protein" evidence="2">
    <location>
        <begin position="92"/>
        <end position="193"/>
    </location>
</feature>
<evidence type="ECO:0000259" key="2">
    <source>
        <dbReference type="Pfam" id="PF04773"/>
    </source>
</evidence>
<organism evidence="3 4">
    <name type="scientific">Handelsmanbacteria sp. (strain RIFCSPLOWO2_12_FULL_64_10)</name>
    <dbReference type="NCBI Taxonomy" id="1817868"/>
    <lineage>
        <taxon>Bacteria</taxon>
        <taxon>Candidatus Handelsmaniibacteriota</taxon>
    </lineage>
</organism>
<keyword evidence="1" id="KW-1133">Transmembrane helix</keyword>
<evidence type="ECO:0000313" key="3">
    <source>
        <dbReference type="EMBL" id="OGG49762.1"/>
    </source>
</evidence>
<keyword evidence="1" id="KW-0812">Transmembrane</keyword>
<name>A0A1F6CLP9_HANXR</name>
<dbReference type="InterPro" id="IPR006860">
    <property type="entry name" value="FecR"/>
</dbReference>
<dbReference type="Gene3D" id="2.60.120.1440">
    <property type="match status" value="1"/>
</dbReference>
<comment type="caution">
    <text evidence="3">The sequence shown here is derived from an EMBL/GenBank/DDBJ whole genome shotgun (WGS) entry which is preliminary data.</text>
</comment>
<dbReference type="Proteomes" id="UP000178606">
    <property type="component" value="Unassembled WGS sequence"/>
</dbReference>